<feature type="compositionally biased region" description="Polar residues" evidence="9">
    <location>
        <begin position="365"/>
        <end position="380"/>
    </location>
</feature>
<dbReference type="InterPro" id="IPR016024">
    <property type="entry name" value="ARM-type_fold"/>
</dbReference>
<dbReference type="FunFam" id="3.30.40.10:FF:000442">
    <property type="entry name" value="RING-type E3 ubiquitin transferase"/>
    <property type="match status" value="1"/>
</dbReference>
<dbReference type="SMART" id="SM00504">
    <property type="entry name" value="Ubox"/>
    <property type="match status" value="1"/>
</dbReference>
<evidence type="ECO:0000259" key="10">
    <source>
        <dbReference type="PROSITE" id="PS51698"/>
    </source>
</evidence>
<dbReference type="InterPro" id="IPR013083">
    <property type="entry name" value="Znf_RING/FYVE/PHD"/>
</dbReference>
<dbReference type="PANTHER" id="PTHR23315">
    <property type="entry name" value="U BOX DOMAIN-CONTAINING"/>
    <property type="match status" value="1"/>
</dbReference>
<dbReference type="CDD" id="cd16664">
    <property type="entry name" value="RING-Ubox_PUB"/>
    <property type="match status" value="1"/>
</dbReference>
<protein>
    <recommendedName>
        <fullName evidence="4">RING-type E3 ubiquitin transferase</fullName>
        <ecNumber evidence="4">2.3.2.27</ecNumber>
    </recommendedName>
</protein>
<evidence type="ECO:0000256" key="2">
    <source>
        <dbReference type="ARBA" id="ARBA00003861"/>
    </source>
</evidence>
<dbReference type="InterPro" id="IPR036537">
    <property type="entry name" value="Adaptor_Cbl_N_dom_sf"/>
</dbReference>
<evidence type="ECO:0000256" key="3">
    <source>
        <dbReference type="ARBA" id="ARBA00004906"/>
    </source>
</evidence>
<reference evidence="11 12" key="1">
    <citation type="submission" date="2018-06" db="EMBL/GenBank/DDBJ databases">
        <title>The Genome of Cuscuta australis (Dodder) Provides Insight into the Evolution of Plant Parasitism.</title>
        <authorList>
            <person name="Liu H."/>
        </authorList>
    </citation>
    <scope>NUCLEOTIDE SEQUENCE [LARGE SCALE GENOMIC DNA]</scope>
    <source>
        <strain evidence="12">cv. Yunnan</strain>
        <tissue evidence="11">Vines</tissue>
    </source>
</reference>
<dbReference type="PANTHER" id="PTHR23315:SF49">
    <property type="entry name" value="RING-TYPE E3 UBIQUITIN TRANSFERASE"/>
    <property type="match status" value="1"/>
</dbReference>
<dbReference type="InterPro" id="IPR003613">
    <property type="entry name" value="Ubox_domain"/>
</dbReference>
<comment type="catalytic activity">
    <reaction evidence="1">
        <text>S-ubiquitinyl-[E2 ubiquitin-conjugating enzyme]-L-cysteine + [acceptor protein]-L-lysine = [E2 ubiquitin-conjugating enzyme]-L-cysteine + N(6)-ubiquitinyl-[acceptor protein]-L-lysine.</text>
        <dbReference type="EC" id="2.3.2.27"/>
    </reaction>
</comment>
<dbReference type="SUPFAM" id="SSF57850">
    <property type="entry name" value="RING/U-box"/>
    <property type="match status" value="1"/>
</dbReference>
<evidence type="ECO:0000256" key="6">
    <source>
        <dbReference type="ARBA" id="ARBA00022737"/>
    </source>
</evidence>
<dbReference type="Proteomes" id="UP000249390">
    <property type="component" value="Unassembled WGS sequence"/>
</dbReference>
<dbReference type="FunFam" id="1.25.10.10:FF:000082">
    <property type="entry name" value="RING-type E3 ubiquitin transferase"/>
    <property type="match status" value="1"/>
</dbReference>
<dbReference type="SMART" id="SM00185">
    <property type="entry name" value="ARM"/>
    <property type="match status" value="4"/>
</dbReference>
<dbReference type="InterPro" id="IPR011989">
    <property type="entry name" value="ARM-like"/>
</dbReference>
<dbReference type="Gene3D" id="1.20.930.20">
    <property type="entry name" value="Adaptor protein Cbl, N-terminal domain"/>
    <property type="match status" value="1"/>
</dbReference>
<evidence type="ECO:0000256" key="8">
    <source>
        <dbReference type="PROSITE-ProRule" id="PRU00259"/>
    </source>
</evidence>
<dbReference type="PROSITE" id="PS50176">
    <property type="entry name" value="ARM_REPEAT"/>
    <property type="match status" value="1"/>
</dbReference>
<dbReference type="SUPFAM" id="SSF48371">
    <property type="entry name" value="ARM repeat"/>
    <property type="match status" value="1"/>
</dbReference>
<comment type="function">
    <text evidence="2">Functions as an E3 ubiquitin ligase.</text>
</comment>
<feature type="repeat" description="ARM" evidence="8">
    <location>
        <begin position="420"/>
        <end position="457"/>
    </location>
</feature>
<keyword evidence="5" id="KW-0808">Transferase</keyword>
<gene>
    <name evidence="11" type="ORF">DM860_016878</name>
</gene>
<name>A0A328E1U5_9ASTE</name>
<comment type="caution">
    <text evidence="11">The sequence shown here is derived from an EMBL/GenBank/DDBJ whole genome shotgun (WGS) entry which is preliminary data.</text>
</comment>
<dbReference type="FunFam" id="1.20.930.20:FF:000002">
    <property type="entry name" value="RING-type E3 ubiquitin transferase"/>
    <property type="match status" value="1"/>
</dbReference>
<dbReference type="GO" id="GO:0061630">
    <property type="term" value="F:ubiquitin protein ligase activity"/>
    <property type="evidence" value="ECO:0007669"/>
    <property type="project" value="UniProtKB-EC"/>
</dbReference>
<dbReference type="EMBL" id="NQVE01000060">
    <property type="protein sequence ID" value="RAL50411.1"/>
    <property type="molecule type" value="Genomic_DNA"/>
</dbReference>
<evidence type="ECO:0000313" key="12">
    <source>
        <dbReference type="Proteomes" id="UP000249390"/>
    </source>
</evidence>
<dbReference type="InterPro" id="IPR057623">
    <property type="entry name" value="PUB12-19-like_N"/>
</dbReference>
<dbReference type="Pfam" id="PF04564">
    <property type="entry name" value="U-box"/>
    <property type="match status" value="1"/>
</dbReference>
<dbReference type="Pfam" id="PF25598">
    <property type="entry name" value="ARM_PUB"/>
    <property type="match status" value="1"/>
</dbReference>
<dbReference type="InterPro" id="IPR058678">
    <property type="entry name" value="ARM_PUB"/>
</dbReference>
<dbReference type="Gene3D" id="3.30.40.10">
    <property type="entry name" value="Zinc/RING finger domain, C3HC4 (zinc finger)"/>
    <property type="match status" value="1"/>
</dbReference>
<dbReference type="InterPro" id="IPR045210">
    <property type="entry name" value="RING-Ubox_PUB"/>
</dbReference>
<dbReference type="GO" id="GO:0016567">
    <property type="term" value="P:protein ubiquitination"/>
    <property type="evidence" value="ECO:0007669"/>
    <property type="project" value="UniProtKB-UniPathway"/>
</dbReference>
<keyword evidence="6" id="KW-0677">Repeat</keyword>
<feature type="domain" description="U-box" evidence="10">
    <location>
        <begin position="275"/>
        <end position="349"/>
    </location>
</feature>
<keyword evidence="12" id="KW-1185">Reference proteome</keyword>
<feature type="region of interest" description="Disordered" evidence="9">
    <location>
        <begin position="361"/>
        <end position="392"/>
    </location>
</feature>
<organism evidence="11 12">
    <name type="scientific">Cuscuta australis</name>
    <dbReference type="NCBI Taxonomy" id="267555"/>
    <lineage>
        <taxon>Eukaryota</taxon>
        <taxon>Viridiplantae</taxon>
        <taxon>Streptophyta</taxon>
        <taxon>Embryophyta</taxon>
        <taxon>Tracheophyta</taxon>
        <taxon>Spermatophyta</taxon>
        <taxon>Magnoliopsida</taxon>
        <taxon>eudicotyledons</taxon>
        <taxon>Gunneridae</taxon>
        <taxon>Pentapetalae</taxon>
        <taxon>asterids</taxon>
        <taxon>lamiids</taxon>
        <taxon>Solanales</taxon>
        <taxon>Convolvulaceae</taxon>
        <taxon>Cuscuteae</taxon>
        <taxon>Cuscuta</taxon>
        <taxon>Cuscuta subgen. Grammica</taxon>
        <taxon>Cuscuta sect. Cleistogrammica</taxon>
    </lineage>
</organism>
<dbReference type="InterPro" id="IPR000225">
    <property type="entry name" value="Armadillo"/>
</dbReference>
<dbReference type="GO" id="GO:0007166">
    <property type="term" value="P:cell surface receptor signaling pathway"/>
    <property type="evidence" value="ECO:0007669"/>
    <property type="project" value="InterPro"/>
</dbReference>
<dbReference type="UniPathway" id="UPA00143"/>
<sequence length="662" mass="74210">MEENAQDQKSQENQTKLVQETIGLIERAKTIADYRITQRKECETLVRRLNLLLPLLEEMREAERPLSDSSFRCLRKMKKAVKASRKLLKTCHGGSKIYLALENEAIMEKFHDVYAKISVALDDMPYEQLGISNQVKQQVEMMHMQLRRVKGRTNTQDMELVMDLMVLKSLTTTKNEDDASIESVAHKLGLQKPEELKRETALVKKLFKERKKKQHRHHHHHVSSEGMQQIAHLLDTFKRFAGLPTQEYEDEEDGDECSSVILKPASAHQKGLPIAIPNEYLRPITLEIMSDPVIISTGQTYERESIQQWLDSNHTTCPKTGQSLPHLLLAPNFALKNIIQEWCDANNFPIPNSSNHHLDHECLSDSGNNARKSSPKNSRLQPLVDDLSSDHPEEQLKAVEEIRFLSKESAENRVSIAECGGIPPLVQLLTRPDFRIREHAVTALLNLSIDESNKRAISEERPIPAIIEILKTGTAGARENSAAALFSLSTLDENKEEIGFRDGIRPLIDLLEEGGVRGKKDAIAALFNVCIHRENKAAAVEAGIVDPLVRFLGEEELGGIVDEILSILLLLASHPAGRQEMGSLKFVETIVGIIGKGRSPKNKECAAAVLLELGMHNSNLMLAALQFGVYDPLMEVAQSGTDRAQRKAKSILHYMSKAEQIP</sequence>
<dbReference type="Gene3D" id="1.25.10.10">
    <property type="entry name" value="Leucine-rich Repeat Variant"/>
    <property type="match status" value="1"/>
</dbReference>
<dbReference type="EC" id="2.3.2.27" evidence="4"/>
<proteinExistence type="predicted"/>
<accession>A0A328E1U5</accession>
<comment type="pathway">
    <text evidence="3">Protein modification; protein ubiquitination.</text>
</comment>
<evidence type="ECO:0000256" key="1">
    <source>
        <dbReference type="ARBA" id="ARBA00000900"/>
    </source>
</evidence>
<dbReference type="PROSITE" id="PS51698">
    <property type="entry name" value="U_BOX"/>
    <property type="match status" value="1"/>
</dbReference>
<evidence type="ECO:0000256" key="5">
    <source>
        <dbReference type="ARBA" id="ARBA00022679"/>
    </source>
</evidence>
<keyword evidence="7" id="KW-0833">Ubl conjugation pathway</keyword>
<evidence type="ECO:0000256" key="9">
    <source>
        <dbReference type="SAM" id="MobiDB-lite"/>
    </source>
</evidence>
<dbReference type="Pfam" id="PF25368">
    <property type="entry name" value="PUB10_N"/>
    <property type="match status" value="1"/>
</dbReference>
<evidence type="ECO:0000313" key="11">
    <source>
        <dbReference type="EMBL" id="RAL50411.1"/>
    </source>
</evidence>
<dbReference type="AlphaFoldDB" id="A0A328E1U5"/>
<evidence type="ECO:0000256" key="7">
    <source>
        <dbReference type="ARBA" id="ARBA00022786"/>
    </source>
</evidence>
<evidence type="ECO:0000256" key="4">
    <source>
        <dbReference type="ARBA" id="ARBA00012483"/>
    </source>
</evidence>